<feature type="region of interest" description="Disordered" evidence="1">
    <location>
        <begin position="1"/>
        <end position="71"/>
    </location>
</feature>
<dbReference type="InterPro" id="IPR013268">
    <property type="entry name" value="UTP16"/>
</dbReference>
<dbReference type="Proteomes" id="UP000094236">
    <property type="component" value="Unassembled WGS sequence"/>
</dbReference>
<dbReference type="EMBL" id="KV454014">
    <property type="protein sequence ID" value="ODV95262.1"/>
    <property type="molecule type" value="Genomic_DNA"/>
</dbReference>
<feature type="compositionally biased region" description="Acidic residues" evidence="1">
    <location>
        <begin position="38"/>
        <end position="63"/>
    </location>
</feature>
<name>A0A1E4TU32_PACTA</name>
<proteinExistence type="predicted"/>
<dbReference type="GO" id="GO:0006364">
    <property type="term" value="P:rRNA processing"/>
    <property type="evidence" value="ECO:0007669"/>
    <property type="project" value="InterPro"/>
</dbReference>
<dbReference type="GO" id="GO:0030515">
    <property type="term" value="F:snoRNA binding"/>
    <property type="evidence" value="ECO:0007669"/>
    <property type="project" value="InterPro"/>
</dbReference>
<reference evidence="3" key="1">
    <citation type="submission" date="2016-05" db="EMBL/GenBank/DDBJ databases">
        <title>Comparative genomics of biotechnologically important yeasts.</title>
        <authorList>
            <consortium name="DOE Joint Genome Institute"/>
            <person name="Riley R."/>
            <person name="Haridas S."/>
            <person name="Wolfe K.H."/>
            <person name="Lopes M.R."/>
            <person name="Hittinger C.T."/>
            <person name="Goker M."/>
            <person name="Salamov A."/>
            <person name="Wisecaver J."/>
            <person name="Long T.M."/>
            <person name="Aerts A.L."/>
            <person name="Barry K."/>
            <person name="Choi C."/>
            <person name="Clum A."/>
            <person name="Coughlan A.Y."/>
            <person name="Deshpande S."/>
            <person name="Douglass A.P."/>
            <person name="Hanson S.J."/>
            <person name="Klenk H.-P."/>
            <person name="Labutti K."/>
            <person name="Lapidus A."/>
            <person name="Lindquist E."/>
            <person name="Lipzen A."/>
            <person name="Meier-Kolthoff J.P."/>
            <person name="Ohm R.A."/>
            <person name="Otillar R.P."/>
            <person name="Pangilinan J."/>
            <person name="Peng Y."/>
            <person name="Rokas A."/>
            <person name="Rosa C.A."/>
            <person name="Scheuner C."/>
            <person name="Sibirny A.A."/>
            <person name="Slot J.C."/>
            <person name="Stielow J.B."/>
            <person name="Sun H."/>
            <person name="Kurtzman C.P."/>
            <person name="Blackwell M."/>
            <person name="Grigoriev I.V."/>
            <person name="Jeffries T.W."/>
        </authorList>
    </citation>
    <scope>NUCLEOTIDE SEQUENCE [LARGE SCALE GENOMIC DNA]</scope>
    <source>
        <strain evidence="3">NRRL Y-2460</strain>
    </source>
</reference>
<evidence type="ECO:0000313" key="2">
    <source>
        <dbReference type="EMBL" id="ODV95262.1"/>
    </source>
</evidence>
<dbReference type="OrthoDB" id="4096107at2759"/>
<dbReference type="STRING" id="669874.A0A1E4TU32"/>
<organism evidence="2 3">
    <name type="scientific">Pachysolen tannophilus NRRL Y-2460</name>
    <dbReference type="NCBI Taxonomy" id="669874"/>
    <lineage>
        <taxon>Eukaryota</taxon>
        <taxon>Fungi</taxon>
        <taxon>Dikarya</taxon>
        <taxon>Ascomycota</taxon>
        <taxon>Saccharomycotina</taxon>
        <taxon>Pichiomycetes</taxon>
        <taxon>Pachysolenaceae</taxon>
        <taxon>Pachysolen</taxon>
    </lineage>
</organism>
<sequence length="235" mass="26420">MVTTRSKRAVVADSDAGINSGYNKARSSDSSRDKAADEEIEEDEEEEEEEDSESDSDAPEEEGISGGVDTFAKLEAEAAKLEQDQKKTVKQKRREQNLKFAQQQQEKKARIIGKQGKEVDITELPDILPEELLESIDNDSVSLHKTLPATQPKRINFQEPDKKQLKKLKLAKLKQLNKLNNSKTLKKGPVTVSVLNNGNNYTIGARRILSVPVGENRVVNKKNKWLQRKTLKKIV</sequence>
<dbReference type="AlphaFoldDB" id="A0A1E4TU32"/>
<evidence type="ECO:0000313" key="3">
    <source>
        <dbReference type="Proteomes" id="UP000094236"/>
    </source>
</evidence>
<evidence type="ECO:0000256" key="1">
    <source>
        <dbReference type="SAM" id="MobiDB-lite"/>
    </source>
</evidence>
<dbReference type="Pfam" id="PF08297">
    <property type="entry name" value="U3_snoRNA_assoc"/>
    <property type="match status" value="1"/>
</dbReference>
<protein>
    <submittedName>
        <fullName evidence="2">Uncharacterized protein</fullName>
    </submittedName>
</protein>
<gene>
    <name evidence="2" type="ORF">PACTADRAFT_75772</name>
</gene>
<keyword evidence="3" id="KW-1185">Reference proteome</keyword>
<feature type="compositionally biased region" description="Basic and acidic residues" evidence="1">
    <location>
        <begin position="26"/>
        <end position="37"/>
    </location>
</feature>
<accession>A0A1E4TU32</accession>